<dbReference type="GO" id="GO:0005524">
    <property type="term" value="F:ATP binding"/>
    <property type="evidence" value="ECO:0007669"/>
    <property type="project" value="UniProtKB-KW"/>
</dbReference>
<proteinExistence type="predicted"/>
<evidence type="ECO:0000259" key="3">
    <source>
        <dbReference type="Pfam" id="PF00501"/>
    </source>
</evidence>
<dbReference type="InterPro" id="IPR000873">
    <property type="entry name" value="AMP-dep_synth/lig_dom"/>
</dbReference>
<dbReference type="GO" id="GO:0016020">
    <property type="term" value="C:membrane"/>
    <property type="evidence" value="ECO:0007669"/>
    <property type="project" value="TreeGrafter"/>
</dbReference>
<gene>
    <name evidence="4" type="primary">FAA2_7</name>
    <name evidence="4" type="ORF">GGI25_004601</name>
</gene>
<feature type="domain" description="AMP-dependent synthetase/ligase" evidence="3">
    <location>
        <begin position="107"/>
        <end position="494"/>
    </location>
</feature>
<keyword evidence="1" id="KW-0547">Nucleotide-binding</keyword>
<organism evidence="4 5">
    <name type="scientific">Coemansia spiralis</name>
    <dbReference type="NCBI Taxonomy" id="417178"/>
    <lineage>
        <taxon>Eukaryota</taxon>
        <taxon>Fungi</taxon>
        <taxon>Fungi incertae sedis</taxon>
        <taxon>Zoopagomycota</taxon>
        <taxon>Kickxellomycotina</taxon>
        <taxon>Kickxellomycetes</taxon>
        <taxon>Kickxellales</taxon>
        <taxon>Kickxellaceae</taxon>
        <taxon>Coemansia</taxon>
    </lineage>
</organism>
<sequence length="681" mass="76063">MQSYKVPSSEAPGYSYVLRHPDFKDGTCGTEFNNITTLWELFRWEVVEFSKNEFLGTRSFNPRTGKFGEYSWITTTDASEIVDNLGSGLDQVYAKYAPMVPDATPGQQPMAIFSNNRAEWILAEFAAFRSRRYSVGISDQLGVDYAENTINHAECAVIVCSMDKIPRMLDRMSMTPGVKVIVSMDKLDCSEQNTYTQAFNREIAANWRLRAESMGVVLLDMAQVVEIGRAQPTHASPPTPEDICTITYTSGTTSAQKGVMRTHDSNVAASKSIYLALRPRNTTYLSFIPLMFCFDRYAIYAMMFEHARIGMYSGNPANLLDDMKTLRPAIIISLPWLLNKLYEPIAASTIKAGGLVGMLSRFAYKQKLKRVAAGKGFKHALWDRLIFNKVAQVFGGRIEMLSTGGGAIDPAVQAFFSVTLSCEVLHGYGQTENFANGTMQVKGYPTSAGHSGIPVPGADLQLRNVPEMEYLVTDSPCPRGELMIRSRSGFSGYLKEPELTNLVKVSDWVATGDIAQFNADGTISIIDRMKHIIKTGRSFFIAPDLLENIYSKHQLVKDIFIHGSVKERELVAIIVPDKERFISWARGFVDNADNVGFEELCANKDVTQALVKELKLHASLNNLMYQEQICAVHCDPIPFEKNSHGFYTSTYKLRRTAVLNHYKPQFAKLFVDADSTIKLDV</sequence>
<dbReference type="Gene3D" id="3.40.50.12780">
    <property type="entry name" value="N-terminal domain of ligase-like"/>
    <property type="match status" value="1"/>
</dbReference>
<dbReference type="Proteomes" id="UP001151518">
    <property type="component" value="Unassembled WGS sequence"/>
</dbReference>
<dbReference type="OrthoDB" id="1700726at2759"/>
<dbReference type="SUPFAM" id="SSF56801">
    <property type="entry name" value="Acetyl-CoA synthetase-like"/>
    <property type="match status" value="1"/>
</dbReference>
<protein>
    <submittedName>
        <fullName evidence="4">Medium-chain fatty acid-CoA ligase faa2</fullName>
        <ecNumber evidence="4">6.2.1.3</ecNumber>
    </submittedName>
</protein>
<accession>A0A9W8KWY6</accession>
<dbReference type="GO" id="GO:0005783">
    <property type="term" value="C:endoplasmic reticulum"/>
    <property type="evidence" value="ECO:0007669"/>
    <property type="project" value="TreeGrafter"/>
</dbReference>
<dbReference type="PANTHER" id="PTHR43272">
    <property type="entry name" value="LONG-CHAIN-FATTY-ACID--COA LIGASE"/>
    <property type="match status" value="1"/>
</dbReference>
<dbReference type="PANTHER" id="PTHR43272:SF33">
    <property type="entry name" value="AMP-BINDING DOMAIN-CONTAINING PROTEIN-RELATED"/>
    <property type="match status" value="1"/>
</dbReference>
<evidence type="ECO:0000256" key="2">
    <source>
        <dbReference type="ARBA" id="ARBA00022840"/>
    </source>
</evidence>
<name>A0A9W8KWY6_9FUNG</name>
<keyword evidence="4" id="KW-0436">Ligase</keyword>
<evidence type="ECO:0000313" key="5">
    <source>
        <dbReference type="Proteomes" id="UP001151518"/>
    </source>
</evidence>
<dbReference type="Pfam" id="PF00501">
    <property type="entry name" value="AMP-binding"/>
    <property type="match status" value="1"/>
</dbReference>
<dbReference type="InterPro" id="IPR042099">
    <property type="entry name" value="ANL_N_sf"/>
</dbReference>
<dbReference type="AlphaFoldDB" id="A0A9W8KWY6"/>
<keyword evidence="2" id="KW-0067">ATP-binding</keyword>
<dbReference type="EMBL" id="JANBTW010000064">
    <property type="protein sequence ID" value="KAJ2673794.1"/>
    <property type="molecule type" value="Genomic_DNA"/>
</dbReference>
<dbReference type="EC" id="6.2.1.3" evidence="4"/>
<reference evidence="4" key="1">
    <citation type="submission" date="2022-07" db="EMBL/GenBank/DDBJ databases">
        <title>Phylogenomic reconstructions and comparative analyses of Kickxellomycotina fungi.</title>
        <authorList>
            <person name="Reynolds N.K."/>
            <person name="Stajich J.E."/>
            <person name="Barry K."/>
            <person name="Grigoriev I.V."/>
            <person name="Crous P."/>
            <person name="Smith M.E."/>
        </authorList>
    </citation>
    <scope>NUCLEOTIDE SEQUENCE</scope>
    <source>
        <strain evidence="4">NRRL 3115</strain>
    </source>
</reference>
<dbReference type="GO" id="GO:0004467">
    <property type="term" value="F:long-chain fatty acid-CoA ligase activity"/>
    <property type="evidence" value="ECO:0007669"/>
    <property type="project" value="UniProtKB-EC"/>
</dbReference>
<comment type="caution">
    <text evidence="4">The sequence shown here is derived from an EMBL/GenBank/DDBJ whole genome shotgun (WGS) entry which is preliminary data.</text>
</comment>
<evidence type="ECO:0000256" key="1">
    <source>
        <dbReference type="ARBA" id="ARBA00022741"/>
    </source>
</evidence>
<evidence type="ECO:0000313" key="4">
    <source>
        <dbReference type="EMBL" id="KAJ2673794.1"/>
    </source>
</evidence>